<dbReference type="InterPro" id="IPR006034">
    <property type="entry name" value="Asparaginase/glutaminase-like"/>
</dbReference>
<evidence type="ECO:0000256" key="8">
    <source>
        <dbReference type="SAM" id="SignalP"/>
    </source>
</evidence>
<dbReference type="PANTHER" id="PTHR11707">
    <property type="entry name" value="L-ASPARAGINASE"/>
    <property type="match status" value="1"/>
</dbReference>
<evidence type="ECO:0000259" key="10">
    <source>
        <dbReference type="Pfam" id="PF17763"/>
    </source>
</evidence>
<dbReference type="SMART" id="SM00870">
    <property type="entry name" value="Asparaginase"/>
    <property type="match status" value="1"/>
</dbReference>
<evidence type="ECO:0000256" key="4">
    <source>
        <dbReference type="PIRSR" id="PIRSR001220-2"/>
    </source>
</evidence>
<dbReference type="PRINTS" id="PR00139">
    <property type="entry name" value="ASNGLNASE"/>
</dbReference>
<evidence type="ECO:0000313" key="12">
    <source>
        <dbReference type="Proteomes" id="UP000002012"/>
    </source>
</evidence>
<feature type="domain" description="L-asparaginase N-terminal" evidence="9">
    <location>
        <begin position="30"/>
        <end position="222"/>
    </location>
</feature>
<name>D4H157_DENA2</name>
<dbReference type="PROSITE" id="PS00144">
    <property type="entry name" value="ASN_GLN_ASE_1"/>
    <property type="match status" value="1"/>
</dbReference>
<dbReference type="Pfam" id="PF00710">
    <property type="entry name" value="Asparaginase"/>
    <property type="match status" value="1"/>
</dbReference>
<dbReference type="InterPro" id="IPR027475">
    <property type="entry name" value="Asparaginase/glutaminase_AS2"/>
</dbReference>
<dbReference type="eggNOG" id="COG0252">
    <property type="taxonomic scope" value="Bacteria"/>
</dbReference>
<dbReference type="Gene3D" id="3.40.50.1170">
    <property type="entry name" value="L-asparaginase, N-terminal domain"/>
    <property type="match status" value="1"/>
</dbReference>
<dbReference type="InParanoid" id="D4H157"/>
<dbReference type="InterPro" id="IPR040919">
    <property type="entry name" value="Asparaginase_C"/>
</dbReference>
<organism evidence="11 12">
    <name type="scientific">Denitrovibrio acetiphilus (strain DSM 12809 / NBRC 114555 / N2460)</name>
    <dbReference type="NCBI Taxonomy" id="522772"/>
    <lineage>
        <taxon>Bacteria</taxon>
        <taxon>Pseudomonadati</taxon>
        <taxon>Deferribacterota</taxon>
        <taxon>Deferribacteres</taxon>
        <taxon>Deferribacterales</taxon>
        <taxon>Geovibrionaceae</taxon>
        <taxon>Denitrovibrio</taxon>
    </lineage>
</organism>
<feature type="binding site" evidence="4">
    <location>
        <position position="86"/>
    </location>
    <ligand>
        <name>substrate</name>
    </ligand>
</feature>
<evidence type="ECO:0000256" key="3">
    <source>
        <dbReference type="PIRSR" id="PIRSR001220-1"/>
    </source>
</evidence>
<gene>
    <name evidence="11" type="ordered locus">Dacet_1957</name>
</gene>
<reference evidence="11 12" key="1">
    <citation type="journal article" date="2010" name="Stand. Genomic Sci.">
        <title>Complete genome sequence of Denitrovibrio acetiphilus type strain (N2460).</title>
        <authorList>
            <person name="Kiss H."/>
            <person name="Lang E."/>
            <person name="Lapidus A."/>
            <person name="Copeland A."/>
            <person name="Nolan M."/>
            <person name="Glavina Del Rio T."/>
            <person name="Chen F."/>
            <person name="Lucas S."/>
            <person name="Tice H."/>
            <person name="Cheng J.F."/>
            <person name="Han C."/>
            <person name="Goodwin L."/>
            <person name="Pitluck S."/>
            <person name="Liolios K."/>
            <person name="Pati A."/>
            <person name="Ivanova N."/>
            <person name="Mavromatis K."/>
            <person name="Chen A."/>
            <person name="Palaniappan K."/>
            <person name="Land M."/>
            <person name="Hauser L."/>
            <person name="Chang Y.J."/>
            <person name="Jeffries C.D."/>
            <person name="Detter J.C."/>
            <person name="Brettin T."/>
            <person name="Spring S."/>
            <person name="Rohde M."/>
            <person name="Goker M."/>
            <person name="Woyke T."/>
            <person name="Bristow J."/>
            <person name="Eisen J.A."/>
            <person name="Markowitz V."/>
            <person name="Hugenholtz P."/>
            <person name="Kyrpides N.C."/>
            <person name="Klenk H.P."/>
        </authorList>
    </citation>
    <scope>NUCLEOTIDE SEQUENCE [LARGE SCALE GENOMIC DNA]</scope>
    <source>
        <strain evidence="12">DSM 12809 / NBRC 114555 / N2460</strain>
    </source>
</reference>
<evidence type="ECO:0000256" key="1">
    <source>
        <dbReference type="ARBA" id="ARBA00010518"/>
    </source>
</evidence>
<dbReference type="GO" id="GO:0004067">
    <property type="term" value="F:asparaginase activity"/>
    <property type="evidence" value="ECO:0007669"/>
    <property type="project" value="UniProtKB-UniRule"/>
</dbReference>
<dbReference type="InterPro" id="IPR027474">
    <property type="entry name" value="L-asparaginase_N"/>
</dbReference>
<dbReference type="SUPFAM" id="SSF53774">
    <property type="entry name" value="Glutaminase/Asparaginase"/>
    <property type="match status" value="1"/>
</dbReference>
<dbReference type="HOGENOM" id="CLU_019134_1_2_0"/>
<feature type="chain" id="PRO_5003057579" evidence="8">
    <location>
        <begin position="24"/>
        <end position="352"/>
    </location>
</feature>
<feature type="active site" description="O-isoaspartyl threonine intermediate" evidence="3">
    <location>
        <position position="39"/>
    </location>
</feature>
<feature type="binding site" evidence="4">
    <location>
        <begin position="119"/>
        <end position="120"/>
    </location>
    <ligand>
        <name>substrate</name>
    </ligand>
</feature>
<evidence type="ECO:0000259" key="9">
    <source>
        <dbReference type="Pfam" id="PF00710"/>
    </source>
</evidence>
<dbReference type="FunCoup" id="D4H157">
    <property type="interactions" value="116"/>
</dbReference>
<dbReference type="GO" id="GO:0006528">
    <property type="term" value="P:asparagine metabolic process"/>
    <property type="evidence" value="ECO:0007669"/>
    <property type="project" value="InterPro"/>
</dbReference>
<proteinExistence type="inferred from homology"/>
<comment type="similarity">
    <text evidence="1 7">Belongs to the asparaginase 1 family.</text>
</comment>
<dbReference type="FunFam" id="3.40.50.1170:FF:000001">
    <property type="entry name" value="L-asparaginase 2"/>
    <property type="match status" value="1"/>
</dbReference>
<dbReference type="PIRSF" id="PIRSF500176">
    <property type="entry name" value="L_ASNase"/>
    <property type="match status" value="1"/>
</dbReference>
<sequence length="352" mass="37557" precursor="true">MRRNCLMKLLSLVILLCFTAANAYSADLPKVVILATGGTIAGSAASQTNTTGYKAGTIGVETLINAVPEIKELAEVSGEQVCNTASPNMTNEILLQLGKRVNELLSSKDVDGVVITHGTDTLEETAYFLNLVVKSDKPVVVVGAMRPATAISADGPMNLYNAVLLASSKEAKGRGAYILMNDRIGSARFVSKTNTTMTDTFKSHEQGYLGAIAGGKIYFWNQITKKHTFNSEFDISKIKELPRVDIIYSHQSDDGVFYDAAVKAGAKGIVSAGSGNGSLSDATKLAGKDAQKAGVVFVQSSRVNNGIITPKKSGRVGLYANSLNPAKSRILLMVALTKTSDPEVIQRYFDEY</sequence>
<evidence type="ECO:0000256" key="2">
    <source>
        <dbReference type="ARBA" id="ARBA00022801"/>
    </source>
</evidence>
<dbReference type="Pfam" id="PF17763">
    <property type="entry name" value="Asparaginase_C"/>
    <property type="match status" value="1"/>
</dbReference>
<dbReference type="InterPro" id="IPR027473">
    <property type="entry name" value="L-asparaginase_C"/>
</dbReference>
<dbReference type="CDD" id="cd08964">
    <property type="entry name" value="L-asparaginase_II"/>
    <property type="match status" value="1"/>
</dbReference>
<dbReference type="STRING" id="522772.Dacet_1957"/>
<dbReference type="EMBL" id="CP001968">
    <property type="protein sequence ID" value="ADD68720.1"/>
    <property type="molecule type" value="Genomic_DNA"/>
</dbReference>
<dbReference type="PROSITE" id="PS00917">
    <property type="entry name" value="ASN_GLN_ASE_2"/>
    <property type="match status" value="1"/>
</dbReference>
<dbReference type="InterPro" id="IPR004550">
    <property type="entry name" value="AsnASE_II"/>
</dbReference>
<dbReference type="InterPro" id="IPR020827">
    <property type="entry name" value="Asparaginase/glutaminase_AS1"/>
</dbReference>
<dbReference type="PANTHER" id="PTHR11707:SF28">
    <property type="entry name" value="60 KDA LYSOPHOSPHOLIPASE"/>
    <property type="match status" value="1"/>
</dbReference>
<dbReference type="NCBIfam" id="TIGR00520">
    <property type="entry name" value="asnASE_II"/>
    <property type="match status" value="1"/>
</dbReference>
<evidence type="ECO:0000313" key="11">
    <source>
        <dbReference type="EMBL" id="ADD68720.1"/>
    </source>
</evidence>
<dbReference type="PaxDb" id="522772-Dacet_1957"/>
<dbReference type="Proteomes" id="UP000002012">
    <property type="component" value="Chromosome"/>
</dbReference>
<evidence type="ECO:0000256" key="7">
    <source>
        <dbReference type="RuleBase" id="RU004456"/>
    </source>
</evidence>
<dbReference type="InterPro" id="IPR036152">
    <property type="entry name" value="Asp/glu_Ase-like_sf"/>
</dbReference>
<dbReference type="PIRSF" id="PIRSF001220">
    <property type="entry name" value="L-ASNase_gatD"/>
    <property type="match status" value="1"/>
</dbReference>
<keyword evidence="2 11" id="KW-0378">Hydrolase</keyword>
<evidence type="ECO:0000256" key="5">
    <source>
        <dbReference type="PROSITE-ProRule" id="PRU10099"/>
    </source>
</evidence>
<dbReference type="PROSITE" id="PS51732">
    <property type="entry name" value="ASN_GLN_ASE_3"/>
    <property type="match status" value="1"/>
</dbReference>
<dbReference type="RefSeq" id="WP_013011230.1">
    <property type="nucleotide sequence ID" value="NC_013943.1"/>
</dbReference>
<keyword evidence="8" id="KW-0732">Signal</keyword>
<dbReference type="Gene3D" id="3.40.50.40">
    <property type="match status" value="1"/>
</dbReference>
<dbReference type="InterPro" id="IPR037152">
    <property type="entry name" value="L-asparaginase_N_sf"/>
</dbReference>
<feature type="domain" description="Asparaginase/glutaminase C-terminal" evidence="10">
    <location>
        <begin position="243"/>
        <end position="349"/>
    </location>
</feature>
<dbReference type="AlphaFoldDB" id="D4H157"/>
<accession>D4H157</accession>
<evidence type="ECO:0000256" key="6">
    <source>
        <dbReference type="PROSITE-ProRule" id="PRU10100"/>
    </source>
</evidence>
<feature type="active site" evidence="5">
    <location>
        <position position="39"/>
    </location>
</feature>
<feature type="active site" evidence="6">
    <location>
        <position position="119"/>
    </location>
</feature>
<keyword evidence="12" id="KW-1185">Reference proteome</keyword>
<protein>
    <submittedName>
        <fullName evidence="11">L-asparaginase, type II</fullName>
        <ecNumber evidence="11">3.5.1.1</ecNumber>
    </submittedName>
</protein>
<dbReference type="EC" id="3.5.1.1" evidence="11"/>
<dbReference type="KEGG" id="dap:Dacet_1957"/>
<feature type="signal peptide" evidence="8">
    <location>
        <begin position="1"/>
        <end position="23"/>
    </location>
</feature>